<proteinExistence type="inferred from homology"/>
<feature type="transmembrane region" description="Helical" evidence="6">
    <location>
        <begin position="298"/>
        <end position="321"/>
    </location>
</feature>
<organism evidence="10">
    <name type="scientific">Schistocephalus solidus</name>
    <name type="common">Tapeworm</name>
    <dbReference type="NCBI Taxonomy" id="70667"/>
    <lineage>
        <taxon>Eukaryota</taxon>
        <taxon>Metazoa</taxon>
        <taxon>Spiralia</taxon>
        <taxon>Lophotrochozoa</taxon>
        <taxon>Platyhelminthes</taxon>
        <taxon>Cestoda</taxon>
        <taxon>Eucestoda</taxon>
        <taxon>Diphyllobothriidea</taxon>
        <taxon>Diphyllobothriidae</taxon>
        <taxon>Schistocephalus</taxon>
    </lineage>
</organism>
<evidence type="ECO:0000313" key="8">
    <source>
        <dbReference type="EMBL" id="VDL89866.1"/>
    </source>
</evidence>
<evidence type="ECO:0000256" key="3">
    <source>
        <dbReference type="ARBA" id="ARBA00022692"/>
    </source>
</evidence>
<feature type="transmembrane region" description="Helical" evidence="6">
    <location>
        <begin position="166"/>
        <end position="190"/>
    </location>
</feature>
<feature type="transmembrane region" description="Helical" evidence="6">
    <location>
        <begin position="78"/>
        <end position="108"/>
    </location>
</feature>
<dbReference type="GO" id="GO:0015501">
    <property type="term" value="F:glutamate:sodium symporter activity"/>
    <property type="evidence" value="ECO:0007669"/>
    <property type="project" value="TreeGrafter"/>
</dbReference>
<evidence type="ECO:0000256" key="6">
    <source>
        <dbReference type="RuleBase" id="RU361216"/>
    </source>
</evidence>
<dbReference type="GO" id="GO:0015175">
    <property type="term" value="F:neutral L-amino acid transmembrane transporter activity"/>
    <property type="evidence" value="ECO:0007669"/>
    <property type="project" value="TreeGrafter"/>
</dbReference>
<keyword evidence="6" id="KW-0769">Symport</keyword>
<dbReference type="InterPro" id="IPR036458">
    <property type="entry name" value="Na:dicarbo_symporter_sf"/>
</dbReference>
<accession>A0A183SGY3</accession>
<keyword evidence="5 6" id="KW-0472">Membrane</keyword>
<feature type="transmembrane region" description="Helical" evidence="6">
    <location>
        <begin position="34"/>
        <end position="58"/>
    </location>
</feature>
<feature type="transmembrane region" description="Helical" evidence="6">
    <location>
        <begin position="129"/>
        <end position="154"/>
    </location>
</feature>
<comment type="subcellular location">
    <subcellularLocation>
        <location evidence="1 6">Membrane</location>
        <topology evidence="1 6">Multi-pass membrane protein</topology>
    </subcellularLocation>
</comment>
<evidence type="ECO:0000256" key="4">
    <source>
        <dbReference type="ARBA" id="ARBA00022989"/>
    </source>
</evidence>
<keyword evidence="3 6" id="KW-0812">Transmembrane</keyword>
<reference evidence="10" key="1">
    <citation type="submission" date="2016-06" db="UniProtKB">
        <authorList>
            <consortium name="WormBaseParasite"/>
        </authorList>
    </citation>
    <scope>IDENTIFICATION</scope>
</reference>
<feature type="transmembrane region" description="Helical" evidence="6">
    <location>
        <begin position="271"/>
        <end position="291"/>
    </location>
</feature>
<feature type="region of interest" description="Disordered" evidence="7">
    <location>
        <begin position="1"/>
        <end position="21"/>
    </location>
</feature>
<evidence type="ECO:0000313" key="10">
    <source>
        <dbReference type="WBParaSite" id="SSLN_0000358401-mRNA-1"/>
    </source>
</evidence>
<protein>
    <recommendedName>
        <fullName evidence="6">Amino acid transporter</fullName>
    </recommendedName>
</protein>
<dbReference type="STRING" id="70667.A0A183SGY3"/>
<evidence type="ECO:0000256" key="5">
    <source>
        <dbReference type="ARBA" id="ARBA00023136"/>
    </source>
</evidence>
<name>A0A183SGY3_SCHSO</name>
<keyword evidence="9" id="KW-1185">Reference proteome</keyword>
<comment type="similarity">
    <text evidence="6">Belongs to the dicarboxylate/amino acid:cation symporter (DAACS) (TC 2.A.23) family.</text>
</comment>
<evidence type="ECO:0000313" key="9">
    <source>
        <dbReference type="Proteomes" id="UP000275846"/>
    </source>
</evidence>
<dbReference type="GO" id="GO:0005313">
    <property type="term" value="F:L-glutamate transmembrane transporter activity"/>
    <property type="evidence" value="ECO:0007669"/>
    <property type="project" value="TreeGrafter"/>
</dbReference>
<evidence type="ECO:0000256" key="7">
    <source>
        <dbReference type="SAM" id="MobiDB-lite"/>
    </source>
</evidence>
<keyword evidence="2 6" id="KW-0813">Transport</keyword>
<dbReference type="PANTHER" id="PTHR11958:SF63">
    <property type="entry name" value="AMINO ACID TRANSPORTER"/>
    <property type="match status" value="1"/>
</dbReference>
<dbReference type="EMBL" id="UYSU01032550">
    <property type="protein sequence ID" value="VDL89866.1"/>
    <property type="molecule type" value="Genomic_DNA"/>
</dbReference>
<keyword evidence="4 6" id="KW-1133">Transmembrane helix</keyword>
<dbReference type="WBParaSite" id="SSLN_0000358401-mRNA-1">
    <property type="protein sequence ID" value="SSLN_0000358401-mRNA-1"/>
    <property type="gene ID" value="SSLN_0000358401"/>
</dbReference>
<dbReference type="Proteomes" id="UP000275846">
    <property type="component" value="Unassembled WGS sequence"/>
</dbReference>
<dbReference type="Gene3D" id="1.10.3860.10">
    <property type="entry name" value="Sodium:dicarboxylate symporter"/>
    <property type="match status" value="2"/>
</dbReference>
<reference evidence="8 9" key="2">
    <citation type="submission" date="2018-11" db="EMBL/GenBank/DDBJ databases">
        <authorList>
            <consortium name="Pathogen Informatics"/>
        </authorList>
    </citation>
    <scope>NUCLEOTIDE SEQUENCE [LARGE SCALE GENOMIC DNA]</scope>
    <source>
        <strain evidence="8 9">NST_G2</strain>
    </source>
</reference>
<dbReference type="PRINTS" id="PR00173">
    <property type="entry name" value="EDTRNSPORT"/>
</dbReference>
<dbReference type="SUPFAM" id="SSF118215">
    <property type="entry name" value="Proton glutamate symport protein"/>
    <property type="match status" value="1"/>
</dbReference>
<dbReference type="OrthoDB" id="6254698at2759"/>
<evidence type="ECO:0000256" key="1">
    <source>
        <dbReference type="ARBA" id="ARBA00004141"/>
    </source>
</evidence>
<dbReference type="InterPro" id="IPR001991">
    <property type="entry name" value="Na-dicarboxylate_symporter"/>
</dbReference>
<dbReference type="InterPro" id="IPR050746">
    <property type="entry name" value="DAACS"/>
</dbReference>
<sequence length="325" mass="35308">MQQQTPSVLTKDSDIEVSSQEDDRKKLRNPCVRFLCDNLFMLLTLVGVAVGFGVGFGAKRLPDLSIAETWIKMPGDLYIRLLQLAILPLISSNLIIGVLFVSIVFGLAARVAGDRSKPFLDFFSSVADVVLVLIRWFLVLTPIGVCFMIAGAIMPVDDIQGTFAGLGFFILCVVVGCVINSIVTFLLFLVFTRRNPFKFFRYCVKAWIVAFATTSPIVSIPEMYQGCDDYGVDKDISRFTCPLVTTLKADGPAIFISSAAMFVTQFTLGSAPAGTAVVIWLLTSASVFAIPHIPSASIVITITILSSLGVSTQAASLLYAVDWFL</sequence>
<gene>
    <name evidence="8" type="ORF">SSLN_LOCUS3481</name>
</gene>
<evidence type="ECO:0000256" key="2">
    <source>
        <dbReference type="ARBA" id="ARBA00022448"/>
    </source>
</evidence>
<dbReference type="Pfam" id="PF00375">
    <property type="entry name" value="SDF"/>
    <property type="match status" value="1"/>
</dbReference>
<dbReference type="AlphaFoldDB" id="A0A183SGY3"/>
<dbReference type="PANTHER" id="PTHR11958">
    <property type="entry name" value="SODIUM/DICARBOXYLATE SYMPORTER-RELATED"/>
    <property type="match status" value="1"/>
</dbReference>
<dbReference type="GO" id="GO:0005886">
    <property type="term" value="C:plasma membrane"/>
    <property type="evidence" value="ECO:0007669"/>
    <property type="project" value="TreeGrafter"/>
</dbReference>
<feature type="compositionally biased region" description="Polar residues" evidence="7">
    <location>
        <begin position="1"/>
        <end position="10"/>
    </location>
</feature>